<organism evidence="1 2">
    <name type="scientific">Dreissena polymorpha</name>
    <name type="common">Zebra mussel</name>
    <name type="synonym">Mytilus polymorpha</name>
    <dbReference type="NCBI Taxonomy" id="45954"/>
    <lineage>
        <taxon>Eukaryota</taxon>
        <taxon>Metazoa</taxon>
        <taxon>Spiralia</taxon>
        <taxon>Lophotrochozoa</taxon>
        <taxon>Mollusca</taxon>
        <taxon>Bivalvia</taxon>
        <taxon>Autobranchia</taxon>
        <taxon>Heteroconchia</taxon>
        <taxon>Euheterodonta</taxon>
        <taxon>Imparidentia</taxon>
        <taxon>Neoheterodontei</taxon>
        <taxon>Myida</taxon>
        <taxon>Dreissenoidea</taxon>
        <taxon>Dreissenidae</taxon>
        <taxon>Dreissena</taxon>
    </lineage>
</organism>
<dbReference type="EMBL" id="JAIWYP010000002">
    <property type="protein sequence ID" value="KAH3865960.1"/>
    <property type="molecule type" value="Genomic_DNA"/>
</dbReference>
<protein>
    <submittedName>
        <fullName evidence="1">Uncharacterized protein</fullName>
    </submittedName>
</protein>
<keyword evidence="2" id="KW-1185">Reference proteome</keyword>
<evidence type="ECO:0000313" key="1">
    <source>
        <dbReference type="EMBL" id="KAH3865960.1"/>
    </source>
</evidence>
<dbReference type="Proteomes" id="UP000828390">
    <property type="component" value="Unassembled WGS sequence"/>
</dbReference>
<comment type="caution">
    <text evidence="1">The sequence shown here is derived from an EMBL/GenBank/DDBJ whole genome shotgun (WGS) entry which is preliminary data.</text>
</comment>
<reference evidence="1" key="1">
    <citation type="journal article" date="2019" name="bioRxiv">
        <title>The Genome of the Zebra Mussel, Dreissena polymorpha: A Resource for Invasive Species Research.</title>
        <authorList>
            <person name="McCartney M.A."/>
            <person name="Auch B."/>
            <person name="Kono T."/>
            <person name="Mallez S."/>
            <person name="Zhang Y."/>
            <person name="Obille A."/>
            <person name="Becker A."/>
            <person name="Abrahante J.E."/>
            <person name="Garbe J."/>
            <person name="Badalamenti J.P."/>
            <person name="Herman A."/>
            <person name="Mangelson H."/>
            <person name="Liachko I."/>
            <person name="Sullivan S."/>
            <person name="Sone E.D."/>
            <person name="Koren S."/>
            <person name="Silverstein K.A.T."/>
            <person name="Beckman K.B."/>
            <person name="Gohl D.M."/>
        </authorList>
    </citation>
    <scope>NUCLEOTIDE SEQUENCE</scope>
    <source>
        <strain evidence="1">Duluth1</strain>
        <tissue evidence="1">Whole animal</tissue>
    </source>
</reference>
<gene>
    <name evidence="1" type="ORF">DPMN_029008</name>
</gene>
<sequence>MRLTLFSQVKLVFIQGCFKADPRPGSSEDWDTEEAIRGGAQTWVNGGSDGEGI</sequence>
<evidence type="ECO:0000313" key="2">
    <source>
        <dbReference type="Proteomes" id="UP000828390"/>
    </source>
</evidence>
<proteinExistence type="predicted"/>
<reference evidence="1" key="2">
    <citation type="submission" date="2020-11" db="EMBL/GenBank/DDBJ databases">
        <authorList>
            <person name="McCartney M.A."/>
            <person name="Auch B."/>
            <person name="Kono T."/>
            <person name="Mallez S."/>
            <person name="Becker A."/>
            <person name="Gohl D.M."/>
            <person name="Silverstein K.A.T."/>
            <person name="Koren S."/>
            <person name="Bechman K.B."/>
            <person name="Herman A."/>
            <person name="Abrahante J.E."/>
            <person name="Garbe J."/>
        </authorList>
    </citation>
    <scope>NUCLEOTIDE SEQUENCE</scope>
    <source>
        <strain evidence="1">Duluth1</strain>
        <tissue evidence="1">Whole animal</tissue>
    </source>
</reference>
<dbReference type="AlphaFoldDB" id="A0A9D4LXC2"/>
<accession>A0A9D4LXC2</accession>
<name>A0A9D4LXC2_DREPO</name>